<organism evidence="9 10">
    <name type="scientific">Dawidia soli</name>
    <dbReference type="NCBI Taxonomy" id="2782352"/>
    <lineage>
        <taxon>Bacteria</taxon>
        <taxon>Pseudomonadati</taxon>
        <taxon>Bacteroidota</taxon>
        <taxon>Cytophagia</taxon>
        <taxon>Cytophagales</taxon>
        <taxon>Chryseotaleaceae</taxon>
        <taxon>Dawidia</taxon>
    </lineage>
</organism>
<dbReference type="SUPFAM" id="SSF49299">
    <property type="entry name" value="PKD domain"/>
    <property type="match status" value="1"/>
</dbReference>
<gene>
    <name evidence="9" type="ORF">KK078_24855</name>
</gene>
<protein>
    <submittedName>
        <fullName evidence="9">Gliding motility-associated C-terminal domain-containing protein</fullName>
    </submittedName>
</protein>
<feature type="domain" description="PKD" evidence="7">
    <location>
        <begin position="447"/>
        <end position="498"/>
    </location>
</feature>
<dbReference type="Pfam" id="PF13895">
    <property type="entry name" value="Ig_2"/>
    <property type="match status" value="1"/>
</dbReference>
<evidence type="ECO:0000256" key="4">
    <source>
        <dbReference type="ARBA" id="ARBA00022737"/>
    </source>
</evidence>
<keyword evidence="2" id="KW-0433">Leucine-rich repeat</keyword>
<dbReference type="InterPro" id="IPR036179">
    <property type="entry name" value="Ig-like_dom_sf"/>
</dbReference>
<dbReference type="FunFam" id="3.80.10.10:FF:000041">
    <property type="entry name" value="LRR receptor-like serine/threonine-protein kinase ERECTA"/>
    <property type="match status" value="1"/>
</dbReference>
<dbReference type="Gene3D" id="3.80.10.10">
    <property type="entry name" value="Ribonuclease Inhibitor"/>
    <property type="match status" value="1"/>
</dbReference>
<dbReference type="Pfam" id="PF00560">
    <property type="entry name" value="LRR_1"/>
    <property type="match status" value="1"/>
</dbReference>
<dbReference type="PANTHER" id="PTHR48059:SF30">
    <property type="entry name" value="OS06G0587000 PROTEIN"/>
    <property type="match status" value="1"/>
</dbReference>
<dbReference type="InterPro" id="IPR022409">
    <property type="entry name" value="PKD/Chitinase_dom"/>
</dbReference>
<evidence type="ECO:0000259" key="7">
    <source>
        <dbReference type="PROSITE" id="PS50093"/>
    </source>
</evidence>
<evidence type="ECO:0000256" key="6">
    <source>
        <dbReference type="SAM" id="SignalP"/>
    </source>
</evidence>
<reference evidence="9 10" key="1">
    <citation type="submission" date="2021-05" db="EMBL/GenBank/DDBJ databases">
        <title>A Polyphasic approach of four new species of the genus Ohtaekwangia: Ohtaekwangia histidinii sp. nov., Ohtaekwangia cretensis sp. nov., Ohtaekwangia indiensis sp. nov., Ohtaekwangia reichenbachii sp. nov. from diverse environment.</title>
        <authorList>
            <person name="Octaviana S."/>
        </authorList>
    </citation>
    <scope>NUCLEOTIDE SEQUENCE [LARGE SCALE GENOMIC DNA]</scope>
    <source>
        <strain evidence="9 10">PWU37</strain>
    </source>
</reference>
<keyword evidence="5" id="KW-1015">Disulfide bond</keyword>
<feature type="domain" description="Ig-like" evidence="8">
    <location>
        <begin position="194"/>
        <end position="267"/>
    </location>
</feature>
<dbReference type="AlphaFoldDB" id="A0AAP2DFM7"/>
<dbReference type="InterPro" id="IPR001611">
    <property type="entry name" value="Leu-rich_rpt"/>
</dbReference>
<dbReference type="GO" id="GO:0030313">
    <property type="term" value="C:cell envelope"/>
    <property type="evidence" value="ECO:0007669"/>
    <property type="project" value="UniProtKB-SubCell"/>
</dbReference>
<dbReference type="SUPFAM" id="SSF48726">
    <property type="entry name" value="Immunoglobulin"/>
    <property type="match status" value="1"/>
</dbReference>
<evidence type="ECO:0000256" key="5">
    <source>
        <dbReference type="ARBA" id="ARBA00023157"/>
    </source>
</evidence>
<dbReference type="InterPro" id="IPR032675">
    <property type="entry name" value="LRR_dom_sf"/>
</dbReference>
<evidence type="ECO:0000256" key="3">
    <source>
        <dbReference type="ARBA" id="ARBA00022729"/>
    </source>
</evidence>
<dbReference type="SUPFAM" id="SSF52058">
    <property type="entry name" value="L domain-like"/>
    <property type="match status" value="1"/>
</dbReference>
<dbReference type="PROSITE" id="PS50835">
    <property type="entry name" value="IG_LIKE"/>
    <property type="match status" value="1"/>
</dbReference>
<keyword evidence="3 6" id="KW-0732">Signal</keyword>
<evidence type="ECO:0000313" key="10">
    <source>
        <dbReference type="Proteomes" id="UP001319180"/>
    </source>
</evidence>
<dbReference type="Gene3D" id="2.60.40.10">
    <property type="entry name" value="Immunoglobulins"/>
    <property type="match status" value="2"/>
</dbReference>
<dbReference type="Pfam" id="PF13585">
    <property type="entry name" value="CHU_C"/>
    <property type="match status" value="1"/>
</dbReference>
<feature type="chain" id="PRO_5042893803" evidence="6">
    <location>
        <begin position="22"/>
        <end position="582"/>
    </location>
</feature>
<evidence type="ECO:0000256" key="2">
    <source>
        <dbReference type="ARBA" id="ARBA00022614"/>
    </source>
</evidence>
<evidence type="ECO:0000256" key="1">
    <source>
        <dbReference type="ARBA" id="ARBA00004196"/>
    </source>
</evidence>
<dbReference type="RefSeq" id="WP_254093038.1">
    <property type="nucleotide sequence ID" value="NZ_JAHESC010000048.1"/>
</dbReference>
<dbReference type="PANTHER" id="PTHR48059">
    <property type="entry name" value="POLYGALACTURONASE INHIBITOR 1"/>
    <property type="match status" value="1"/>
</dbReference>
<name>A0AAP2DFM7_9BACT</name>
<feature type="signal peptide" evidence="6">
    <location>
        <begin position="1"/>
        <end position="21"/>
    </location>
</feature>
<dbReference type="InterPro" id="IPR013783">
    <property type="entry name" value="Ig-like_fold"/>
</dbReference>
<proteinExistence type="predicted"/>
<dbReference type="Pfam" id="PF18911">
    <property type="entry name" value="PKD_4"/>
    <property type="match status" value="1"/>
</dbReference>
<dbReference type="InterPro" id="IPR051848">
    <property type="entry name" value="PGIP"/>
</dbReference>
<accession>A0AAP2DFM7</accession>
<dbReference type="InterPro" id="IPR000601">
    <property type="entry name" value="PKD_dom"/>
</dbReference>
<dbReference type="Proteomes" id="UP001319180">
    <property type="component" value="Unassembled WGS sequence"/>
</dbReference>
<comment type="subcellular location">
    <subcellularLocation>
        <location evidence="1">Cell envelope</location>
    </subcellularLocation>
</comment>
<dbReference type="CDD" id="cd00146">
    <property type="entry name" value="PKD"/>
    <property type="match status" value="1"/>
</dbReference>
<comment type="caution">
    <text evidence="9">The sequence shown here is derived from an EMBL/GenBank/DDBJ whole genome shotgun (WGS) entry which is preliminary data.</text>
</comment>
<keyword evidence="4" id="KW-0677">Repeat</keyword>
<sequence length="582" mass="62585">MKGRKSVTIVILVLVGIMANAQVQVQDSLALVALYNATGGPAWTNNTNWLQPGKKVSTWYGVTLDVNVVLNVNLFNNNLTGAIPDAIGDLGSLVSLTLAENHLSGTIPISIKKLTKLGFFTVAGNDYTGEMPSFLFDLPAIQYVVLSDNGFTSVAPLQGKSSSLRGIFMDGNILDFADIEPFYNPTYPGLFYSPQAPIYTASTVTVREGASVTLKATTAGSANEYQWLKDNVALPGATQANYTWTIGLADAGHYTAQVTNTIAQNLTLERNPITLNVKNDTVYASCKGLSITLSAAVADPQATYRWSTGATTASIVASTSGDYGVQIETADYIVKDTLRVVIPATLSLPETADVCAASAPLAANVSADSYEWQLPDGSTSNQPTLTATLDGQYVLTIQQQECTQKDSVDVILNHFTPGEFSVSAGSASVESDDPVLTKVPLTFTNTTGTGKGFTWSFGDGATSSEENPAHAYSEAGQYPVVLSGTDDRNCPITVEKTIHAQDLVITNAISPNGDGRNDKLYIEPFLYGAELKVMNRWGQEVYKTSSYHDDFTGTSLESGVYYYELHFKEIDKDYKGYFHIMK</sequence>
<dbReference type="PROSITE" id="PS50093">
    <property type="entry name" value="PKD"/>
    <property type="match status" value="1"/>
</dbReference>
<dbReference type="InterPro" id="IPR007110">
    <property type="entry name" value="Ig-like_dom"/>
</dbReference>
<keyword evidence="10" id="KW-1185">Reference proteome</keyword>
<evidence type="ECO:0000259" key="8">
    <source>
        <dbReference type="PROSITE" id="PS50835"/>
    </source>
</evidence>
<dbReference type="SMART" id="SM00089">
    <property type="entry name" value="PKD"/>
    <property type="match status" value="1"/>
</dbReference>
<evidence type="ECO:0000313" key="9">
    <source>
        <dbReference type="EMBL" id="MBT1689815.1"/>
    </source>
</evidence>
<dbReference type="EMBL" id="JAHESC010000048">
    <property type="protein sequence ID" value="MBT1689815.1"/>
    <property type="molecule type" value="Genomic_DNA"/>
</dbReference>
<dbReference type="InterPro" id="IPR035986">
    <property type="entry name" value="PKD_dom_sf"/>
</dbReference>